<dbReference type="SUPFAM" id="SSF53474">
    <property type="entry name" value="alpha/beta-Hydrolases"/>
    <property type="match status" value="1"/>
</dbReference>
<dbReference type="PANTHER" id="PTHR48081:SF8">
    <property type="entry name" value="ALPHA_BETA HYDROLASE FOLD-3 DOMAIN-CONTAINING PROTEIN-RELATED"/>
    <property type="match status" value="1"/>
</dbReference>
<evidence type="ECO:0000259" key="3">
    <source>
        <dbReference type="Pfam" id="PF07859"/>
    </source>
</evidence>
<evidence type="ECO:0000313" key="4">
    <source>
        <dbReference type="EMBL" id="MPM32917.1"/>
    </source>
</evidence>
<dbReference type="Pfam" id="PF07859">
    <property type="entry name" value="Abhydrolase_3"/>
    <property type="match status" value="1"/>
</dbReference>
<comment type="caution">
    <text evidence="4">The sequence shown here is derived from an EMBL/GenBank/DDBJ whole genome shotgun (WGS) entry which is preliminary data.</text>
</comment>
<gene>
    <name evidence="4" type="primary">nlhH_2</name>
    <name evidence="4" type="ORF">SDC9_79484</name>
</gene>
<dbReference type="InterPro" id="IPR013094">
    <property type="entry name" value="AB_hydrolase_3"/>
</dbReference>
<evidence type="ECO:0000256" key="2">
    <source>
        <dbReference type="ARBA" id="ARBA00022801"/>
    </source>
</evidence>
<dbReference type="PROSITE" id="PS00122">
    <property type="entry name" value="CARBOXYLESTERASE_B_1"/>
    <property type="match status" value="1"/>
</dbReference>
<dbReference type="InterPro" id="IPR033140">
    <property type="entry name" value="Lipase_GDXG_put_SER_AS"/>
</dbReference>
<evidence type="ECO:0000256" key="1">
    <source>
        <dbReference type="ARBA" id="ARBA00010515"/>
    </source>
</evidence>
<accession>A0A644YX18</accession>
<dbReference type="InterPro" id="IPR029058">
    <property type="entry name" value="AB_hydrolase_fold"/>
</dbReference>
<dbReference type="GO" id="GO:0106435">
    <property type="term" value="F:carboxylesterase activity"/>
    <property type="evidence" value="ECO:0007669"/>
    <property type="project" value="UniProtKB-EC"/>
</dbReference>
<dbReference type="PROSITE" id="PS01174">
    <property type="entry name" value="LIPASE_GDXG_SER"/>
    <property type="match status" value="1"/>
</dbReference>
<dbReference type="InterPro" id="IPR050300">
    <property type="entry name" value="GDXG_lipolytic_enzyme"/>
</dbReference>
<protein>
    <submittedName>
        <fullName evidence="4">Carboxylesterase NlhH</fullName>
        <ecNumber evidence="4">3.1.1.1</ecNumber>
    </submittedName>
</protein>
<organism evidence="4">
    <name type="scientific">bioreactor metagenome</name>
    <dbReference type="NCBI Taxonomy" id="1076179"/>
    <lineage>
        <taxon>unclassified sequences</taxon>
        <taxon>metagenomes</taxon>
        <taxon>ecological metagenomes</taxon>
    </lineage>
</organism>
<dbReference type="InterPro" id="IPR019826">
    <property type="entry name" value="Carboxylesterase_B_AS"/>
</dbReference>
<sequence length="373" mass="42295">MERKYTLDLLNKIHEKERFEIIEDVNVLVKPIPDCDESGLLDPRYYQDNKKMITMLKWMPKGFMKFDTSEKSILKLREMFNGVKSIPITSNDIRITSKIISGKDNNDIPLRIYQPAKDISNRPVLYYIHGGGFFGGNMDVVEQLVKLVVEKYDIVAVSIEYRLAPENPYPCGHDDCYEAMKWIYENSKDFGGNPNEIFVAGDSAGGNLAQYCTTKSMEEKSNIIKGQLLLYPTVNMGGINDKYTVWSLDKYEMNPKHKKAITLMMSMMGGDNGITSMLTDILKTKDVLNKYLTPYSMDVTGLPPTLITVGEYDFLKVECLAYAKKLSEAEVDVKTILYKGLGHAYGDNVGVYPQSEDCAIEMGKFIIENCRGR</sequence>
<dbReference type="PANTHER" id="PTHR48081">
    <property type="entry name" value="AB HYDROLASE SUPERFAMILY PROTEIN C4A8.06C"/>
    <property type="match status" value="1"/>
</dbReference>
<proteinExistence type="inferred from homology"/>
<name>A0A644YX18_9ZZZZ</name>
<dbReference type="Gene3D" id="3.40.50.1820">
    <property type="entry name" value="alpha/beta hydrolase"/>
    <property type="match status" value="1"/>
</dbReference>
<feature type="domain" description="Alpha/beta hydrolase fold-3" evidence="3">
    <location>
        <begin position="126"/>
        <end position="345"/>
    </location>
</feature>
<keyword evidence="2 4" id="KW-0378">Hydrolase</keyword>
<dbReference type="EC" id="3.1.1.1" evidence="4"/>
<dbReference type="AlphaFoldDB" id="A0A644YX18"/>
<comment type="similarity">
    <text evidence="1">Belongs to the 'GDXG' lipolytic enzyme family.</text>
</comment>
<reference evidence="4" key="1">
    <citation type="submission" date="2019-08" db="EMBL/GenBank/DDBJ databases">
        <authorList>
            <person name="Kucharzyk K."/>
            <person name="Murdoch R.W."/>
            <person name="Higgins S."/>
            <person name="Loffler F."/>
        </authorList>
    </citation>
    <scope>NUCLEOTIDE SEQUENCE</scope>
</reference>
<dbReference type="EMBL" id="VSSQ01006502">
    <property type="protein sequence ID" value="MPM32917.1"/>
    <property type="molecule type" value="Genomic_DNA"/>
</dbReference>